<keyword evidence="8" id="KW-1185">Reference proteome</keyword>
<evidence type="ECO:0000256" key="2">
    <source>
        <dbReference type="ARBA" id="ARBA00006824"/>
    </source>
</evidence>
<name>A0ABQ9EM41_TEGGR</name>
<evidence type="ECO:0008006" key="9">
    <source>
        <dbReference type="Google" id="ProtNLM"/>
    </source>
</evidence>
<reference evidence="7 8" key="1">
    <citation type="submission" date="2022-12" db="EMBL/GenBank/DDBJ databases">
        <title>Chromosome-level genome of Tegillarca granosa.</title>
        <authorList>
            <person name="Kim J."/>
        </authorList>
    </citation>
    <scope>NUCLEOTIDE SEQUENCE [LARGE SCALE GENOMIC DNA]</scope>
    <source>
        <strain evidence="7">Teg-2019</strain>
        <tissue evidence="7">Adductor muscle</tissue>
    </source>
</reference>
<evidence type="ECO:0000313" key="8">
    <source>
        <dbReference type="Proteomes" id="UP001217089"/>
    </source>
</evidence>
<evidence type="ECO:0000313" key="7">
    <source>
        <dbReference type="EMBL" id="KAJ8306230.1"/>
    </source>
</evidence>
<comment type="similarity">
    <text evidence="2 6">Belongs to the peroxisomal membrane protein PXMP2/4 family.</text>
</comment>
<dbReference type="EMBL" id="JARBDR010000813">
    <property type="protein sequence ID" value="KAJ8306230.1"/>
    <property type="molecule type" value="Genomic_DNA"/>
</dbReference>
<gene>
    <name evidence="7" type="ORF">KUTeg_016775</name>
</gene>
<dbReference type="Pfam" id="PF04117">
    <property type="entry name" value="Mpv17_PMP22"/>
    <property type="match status" value="1"/>
</dbReference>
<evidence type="ECO:0000256" key="4">
    <source>
        <dbReference type="ARBA" id="ARBA00022989"/>
    </source>
</evidence>
<comment type="subcellular location">
    <subcellularLocation>
        <location evidence="1">Membrane</location>
        <topology evidence="1">Multi-pass membrane protein</topology>
    </subcellularLocation>
</comment>
<keyword evidence="3 6" id="KW-0812">Transmembrane</keyword>
<organism evidence="7 8">
    <name type="scientific">Tegillarca granosa</name>
    <name type="common">Malaysian cockle</name>
    <name type="synonym">Anadara granosa</name>
    <dbReference type="NCBI Taxonomy" id="220873"/>
    <lineage>
        <taxon>Eukaryota</taxon>
        <taxon>Metazoa</taxon>
        <taxon>Spiralia</taxon>
        <taxon>Lophotrochozoa</taxon>
        <taxon>Mollusca</taxon>
        <taxon>Bivalvia</taxon>
        <taxon>Autobranchia</taxon>
        <taxon>Pteriomorphia</taxon>
        <taxon>Arcoida</taxon>
        <taxon>Arcoidea</taxon>
        <taxon>Arcidae</taxon>
        <taxon>Tegillarca</taxon>
    </lineage>
</organism>
<keyword evidence="5 6" id="KW-0472">Membrane</keyword>
<dbReference type="PANTHER" id="PTHR11266:SF8">
    <property type="entry name" value="MPV17-LIKE PROTEIN 2"/>
    <property type="match status" value="1"/>
</dbReference>
<dbReference type="PANTHER" id="PTHR11266">
    <property type="entry name" value="PEROXISOMAL MEMBRANE PROTEIN 2, PXMP2 MPV17"/>
    <property type="match status" value="1"/>
</dbReference>
<comment type="caution">
    <text evidence="7">The sequence shown here is derived from an EMBL/GenBank/DDBJ whole genome shotgun (WGS) entry which is preliminary data.</text>
</comment>
<evidence type="ECO:0000256" key="6">
    <source>
        <dbReference type="RuleBase" id="RU363053"/>
    </source>
</evidence>
<evidence type="ECO:0000256" key="3">
    <source>
        <dbReference type="ARBA" id="ARBA00022692"/>
    </source>
</evidence>
<accession>A0ABQ9EM41</accession>
<dbReference type="Proteomes" id="UP001217089">
    <property type="component" value="Unassembled WGS sequence"/>
</dbReference>
<feature type="transmembrane region" description="Helical" evidence="6">
    <location>
        <begin position="179"/>
        <end position="196"/>
    </location>
</feature>
<proteinExistence type="inferred from homology"/>
<dbReference type="InterPro" id="IPR007248">
    <property type="entry name" value="Mpv17_PMP22"/>
</dbReference>
<feature type="transmembrane region" description="Helical" evidence="6">
    <location>
        <begin position="118"/>
        <end position="135"/>
    </location>
</feature>
<evidence type="ECO:0000256" key="5">
    <source>
        <dbReference type="ARBA" id="ARBA00023136"/>
    </source>
</evidence>
<evidence type="ECO:0000256" key="1">
    <source>
        <dbReference type="ARBA" id="ARBA00004141"/>
    </source>
</evidence>
<keyword evidence="4 6" id="KW-1133">Transmembrane helix</keyword>
<protein>
    <recommendedName>
        <fullName evidence="9">Mpv17-like protein 2</fullName>
    </recommendedName>
</protein>
<sequence>MLDLKKAFKMSMYTIMMNNFHRTVKNLFTKHLFVTNVVTCSSLLGVGDVLCQKLEHRYQKGTKNEIHKINWVRTGRMCTVGLAVGPVGHFWYKILDRYIVCKGTKTVTACKKILADQILAAPFFLAIFFVGMNVLEGKGVKGGVKEVKEKFVKVYMMDWAVWAPTQFINFYFLPPQVRMVYVSCITLIWDCVLSYLKHTVI</sequence>